<gene>
    <name evidence="3" type="ORF">RN50_02568</name>
</gene>
<proteinExistence type="predicted"/>
<comment type="caution">
    <text evidence="3">The sequence shown here is derived from an EMBL/GenBank/DDBJ whole genome shotgun (WGS) entry which is preliminary data.</text>
</comment>
<reference evidence="3 4" key="1">
    <citation type="submission" date="2015-02" db="EMBL/GenBank/DDBJ databases">
        <title>Draft genome sequences of ten Microbacterium spp. with emphasis on heavy metal contaminated environments.</title>
        <authorList>
            <person name="Corretto E."/>
        </authorList>
    </citation>
    <scope>NUCLEOTIDE SEQUENCE [LARGE SCALE GENOMIC DNA]</scope>
    <source>
        <strain evidence="3 4">DSM 12966</strain>
    </source>
</reference>
<dbReference type="PATRIC" id="fig|104336.4.peg.2614"/>
<keyword evidence="2" id="KW-1133">Transmembrane helix</keyword>
<dbReference type="EMBL" id="JYIU01000045">
    <property type="protein sequence ID" value="KJL19283.1"/>
    <property type="molecule type" value="Genomic_DNA"/>
</dbReference>
<keyword evidence="2" id="KW-0812">Transmembrane</keyword>
<dbReference type="AlphaFoldDB" id="A0A0F0KEK4"/>
<name>A0A0F0KEK4_9MICO</name>
<dbReference type="Proteomes" id="UP000033572">
    <property type="component" value="Unassembled WGS sequence"/>
</dbReference>
<evidence type="ECO:0000313" key="4">
    <source>
        <dbReference type="Proteomes" id="UP000033572"/>
    </source>
</evidence>
<feature type="transmembrane region" description="Helical" evidence="2">
    <location>
        <begin position="6"/>
        <end position="25"/>
    </location>
</feature>
<evidence type="ECO:0000256" key="1">
    <source>
        <dbReference type="SAM" id="MobiDB-lite"/>
    </source>
</evidence>
<feature type="compositionally biased region" description="Low complexity" evidence="1">
    <location>
        <begin position="161"/>
        <end position="170"/>
    </location>
</feature>
<accession>A0A0F0KEK4</accession>
<dbReference type="RefSeq" id="WP_052677795.1">
    <property type="nucleotide sequence ID" value="NZ_CP031425.1"/>
</dbReference>
<keyword evidence="2" id="KW-0472">Membrane</keyword>
<feature type="region of interest" description="Disordered" evidence="1">
    <location>
        <begin position="141"/>
        <end position="170"/>
    </location>
</feature>
<keyword evidence="4" id="KW-1185">Reference proteome</keyword>
<evidence type="ECO:0000313" key="3">
    <source>
        <dbReference type="EMBL" id="KJL19283.1"/>
    </source>
</evidence>
<organism evidence="3 4">
    <name type="scientific">Microbacterium foliorum</name>
    <dbReference type="NCBI Taxonomy" id="104336"/>
    <lineage>
        <taxon>Bacteria</taxon>
        <taxon>Bacillati</taxon>
        <taxon>Actinomycetota</taxon>
        <taxon>Actinomycetes</taxon>
        <taxon>Micrococcales</taxon>
        <taxon>Microbacteriaceae</taxon>
        <taxon>Microbacterium</taxon>
    </lineage>
</organism>
<dbReference type="GeneID" id="94443306"/>
<protein>
    <submittedName>
        <fullName evidence="3">Uncharacterized protein</fullName>
    </submittedName>
</protein>
<sequence length="170" mass="18357">MDNPLIFVAVIVALIVLAMLLPRWVRGAAGAAGRKAQRRLADAQLAPILDELATTVVLHAPETTVREIVDGLVVQQPRRFAMLDGGRYGIRFVEPDDAVIRLVAEVQGTRMQVEGFREHLGRPNTAEAWADLRTRTASAARARGIEAHPGPPLSHRRGDDGSWAGSDGSA</sequence>
<evidence type="ECO:0000256" key="2">
    <source>
        <dbReference type="SAM" id="Phobius"/>
    </source>
</evidence>
<dbReference type="KEGG" id="mfol:DXT68_02795"/>